<dbReference type="InterPro" id="IPR002300">
    <property type="entry name" value="aa-tRNA-synth_Ia"/>
</dbReference>
<dbReference type="GO" id="GO:0002161">
    <property type="term" value="F:aminoacyl-tRNA deacylase activity"/>
    <property type="evidence" value="ECO:0007669"/>
    <property type="project" value="InterPro"/>
</dbReference>
<feature type="short sequence motif" description="'KMSKS' region" evidence="12">
    <location>
        <begin position="618"/>
        <end position="622"/>
    </location>
</feature>
<dbReference type="InterPro" id="IPR009008">
    <property type="entry name" value="Val/Leu/Ile-tRNA-synth_edit"/>
</dbReference>
<dbReference type="GO" id="GO:0008270">
    <property type="term" value="F:zinc ion binding"/>
    <property type="evidence" value="ECO:0007669"/>
    <property type="project" value="UniProtKB-UniRule"/>
</dbReference>
<evidence type="ECO:0000256" key="1">
    <source>
        <dbReference type="ARBA" id="ARBA00007078"/>
    </source>
</evidence>
<evidence type="ECO:0000256" key="8">
    <source>
        <dbReference type="ARBA" id="ARBA00022917"/>
    </source>
</evidence>
<comment type="similarity">
    <text evidence="1 12">Belongs to the class-I aminoacyl-tRNA synthetase family. IleS type 2 subfamily.</text>
</comment>
<accession>A0AAT9G9B2</accession>
<reference evidence="15" key="1">
    <citation type="submission" date="2024-01" db="EMBL/GenBank/DDBJ databases">
        <title>Sequencing the genomes of a sandfly, Sergentomyia squamirostris, and its two endosymbionts.</title>
        <authorList>
            <person name="Itokawa K."/>
            <person name="Sanjoba C."/>
        </authorList>
    </citation>
    <scope>NUCLEOTIDE SEQUENCE</scope>
    <source>
        <strain evidence="15">RiSSQ</strain>
    </source>
</reference>
<dbReference type="InterPro" id="IPR013155">
    <property type="entry name" value="M/V/L/I-tRNA-synth_anticd-bd"/>
</dbReference>
<dbReference type="PANTHER" id="PTHR42780:SF1">
    <property type="entry name" value="ISOLEUCINE--TRNA LIGASE, CYTOPLASMIC"/>
    <property type="match status" value="1"/>
</dbReference>
<evidence type="ECO:0000256" key="2">
    <source>
        <dbReference type="ARBA" id="ARBA00022490"/>
    </source>
</evidence>
<evidence type="ECO:0000259" key="13">
    <source>
        <dbReference type="Pfam" id="PF00133"/>
    </source>
</evidence>
<name>A0AAT9G9B2_9RICK</name>
<dbReference type="GO" id="GO:0005524">
    <property type="term" value="F:ATP binding"/>
    <property type="evidence" value="ECO:0007669"/>
    <property type="project" value="UniProtKB-UniRule"/>
</dbReference>
<evidence type="ECO:0000256" key="4">
    <source>
        <dbReference type="ARBA" id="ARBA00022723"/>
    </source>
</evidence>
<dbReference type="GO" id="GO:0006428">
    <property type="term" value="P:isoleucyl-tRNA aminoacylation"/>
    <property type="evidence" value="ECO:0007669"/>
    <property type="project" value="UniProtKB-UniRule"/>
</dbReference>
<comment type="function">
    <text evidence="10 12">Catalyzes the attachment of isoleucine to tRNA(Ile). As IleRS can inadvertently accommodate and process structurally similar amino acids such as valine, to avoid such errors it has two additional distinct tRNA(Ile)-dependent editing activities. One activity is designated as 'pretransfer' editing and involves the hydrolysis of activated Val-AMP. The other activity is designated 'posttransfer' editing and involves deacylation of mischarged Val-tRNA(Ile).</text>
</comment>
<dbReference type="InterPro" id="IPR014729">
    <property type="entry name" value="Rossmann-like_a/b/a_fold"/>
</dbReference>
<dbReference type="GO" id="GO:0000049">
    <property type="term" value="F:tRNA binding"/>
    <property type="evidence" value="ECO:0007669"/>
    <property type="project" value="InterPro"/>
</dbReference>
<dbReference type="HAMAP" id="MF_02003">
    <property type="entry name" value="Ile_tRNA_synth_type2"/>
    <property type="match status" value="1"/>
</dbReference>
<evidence type="ECO:0000259" key="14">
    <source>
        <dbReference type="Pfam" id="PF08264"/>
    </source>
</evidence>
<feature type="short sequence motif" description="'HIGH' region" evidence="12">
    <location>
        <begin position="57"/>
        <end position="67"/>
    </location>
</feature>
<dbReference type="FunFam" id="3.40.50.620:FF:000241">
    <property type="entry name" value="Isoleucine--tRNA ligase"/>
    <property type="match status" value="1"/>
</dbReference>
<feature type="domain" description="Aminoacyl-tRNA synthetase class Ia" evidence="13">
    <location>
        <begin position="22"/>
        <end position="652"/>
    </location>
</feature>
<sequence>MTKKHYPDIQSNVDFPAIEKKILAYWQKHNIFQKTIDARPSINNGQNNEFIFYDGPPFANGLPHYGHLLTGFIKDVYARYQTSKGKRVERRFGWDCHGLPAEMQAEKELGISGRTAIINFGIDKFNEHCQSSVMKYADQWQEYVNRQARWVDFNNSYKTMDKAFMESVLWAFKELYKKGLLYESMRVMPYSWACETPLSNFETRLDNSYRERTDKAVTVSFVLNEKLPSSIPYNEYRMLAWTTTPWTLPANLALAIGENIEYALVPNGQVCYILAKFALEKYSKELGLSVDINYDIIEGKCLLNLNLTYRPLFDYFSNHPNSFKVLSGDFVVEGDGTGIVHMAPGFGEDDKILCQSQGIELVCPVDNAGKFTKEIYDFVGLQVFDANDQIIIKLKNQGNWLKTEQYIHNYPHCWRTDTPLIYKAVPSWYVKVTEFKDRMVELNQQINWIPLHIRDNLFGKWLENARDWSISRNRFWGTPLPVWKSDDPAYPRIDVYGSIEELEKDFGVTIVDLHRPFIDQLTRKNPDDPTGKSMMVRVEDVFDCWFESGSMPYGQAHYPFENKEWFEGHFPADFIVEYSAQTRGWFYTLMVLSTALFDQPPFLNCICHGVILDSTGQKLSKRLNNYADPLELFDKYGSDALRVTMLSTNIVKGQELLIDKDGKMVYESLRLFIKPIWNAYHFFTLYANSDQIKAELDFNSQNVLDRYILSKLKISVQKIQHGLDNFDSQIAYNSIADFFEILNNWYIRRSRNRFWKSEKDQDKKNAYNTLYTCLEIMSIAQSSLLPLISEEIYLGLTGLEKQGSSVHLADFPTLDTIEVDYDLVSTMDQILDICSNALFIRSSENIRTRQPLSSLTIISNNNELLIKFEELIKDEINVKKVIYRDDVENYADHKLSINFPNLGKRLPHKVKDIIIASKKHQWQLTSEHLIIAGEQLNEDEFSLVLQPKNVKGTKSLANNHGLILLDLDITKELYEEGIARDLVRFIQQARKDANFAISDRIFLEIIGEPNFMLIVQQHSQFILEQTLSEFASNVTPDYMTNIELDSDIITIRLARVSK</sequence>
<dbReference type="EMBL" id="AP029170">
    <property type="protein sequence ID" value="BFD46438.1"/>
    <property type="molecule type" value="Genomic_DNA"/>
</dbReference>
<dbReference type="Pfam" id="PF19302">
    <property type="entry name" value="DUF5915"/>
    <property type="match status" value="1"/>
</dbReference>
<keyword evidence="5 12" id="KW-0547">Nucleotide-binding</keyword>
<comment type="catalytic activity">
    <reaction evidence="11 12">
        <text>tRNA(Ile) + L-isoleucine + ATP = L-isoleucyl-tRNA(Ile) + AMP + diphosphate</text>
        <dbReference type="Rhea" id="RHEA:11060"/>
        <dbReference type="Rhea" id="RHEA-COMP:9666"/>
        <dbReference type="Rhea" id="RHEA-COMP:9695"/>
        <dbReference type="ChEBI" id="CHEBI:30616"/>
        <dbReference type="ChEBI" id="CHEBI:33019"/>
        <dbReference type="ChEBI" id="CHEBI:58045"/>
        <dbReference type="ChEBI" id="CHEBI:78442"/>
        <dbReference type="ChEBI" id="CHEBI:78528"/>
        <dbReference type="ChEBI" id="CHEBI:456215"/>
        <dbReference type="EC" id="6.1.1.5"/>
    </reaction>
</comment>
<dbReference type="AlphaFoldDB" id="A0AAT9G9B2"/>
<evidence type="ECO:0000256" key="5">
    <source>
        <dbReference type="ARBA" id="ARBA00022741"/>
    </source>
</evidence>
<dbReference type="GO" id="GO:0005737">
    <property type="term" value="C:cytoplasm"/>
    <property type="evidence" value="ECO:0007669"/>
    <property type="project" value="UniProtKB-SubCell"/>
</dbReference>
<dbReference type="CDD" id="cd07961">
    <property type="entry name" value="Anticodon_Ia_Ile_ABEc"/>
    <property type="match status" value="1"/>
</dbReference>
<dbReference type="Gene3D" id="3.40.50.620">
    <property type="entry name" value="HUPs"/>
    <property type="match status" value="2"/>
</dbReference>
<evidence type="ECO:0000256" key="7">
    <source>
        <dbReference type="ARBA" id="ARBA00022840"/>
    </source>
</evidence>
<keyword evidence="6 12" id="KW-0862">Zinc</keyword>
<dbReference type="FunFam" id="3.40.50.620:FF:000075">
    <property type="entry name" value="Isoleucine--tRNA ligase"/>
    <property type="match status" value="1"/>
</dbReference>
<keyword evidence="9 12" id="KW-0030">Aminoacyl-tRNA synthetase</keyword>
<evidence type="ECO:0000256" key="12">
    <source>
        <dbReference type="HAMAP-Rule" id="MF_02003"/>
    </source>
</evidence>
<keyword evidence="4 12" id="KW-0479">Metal-binding</keyword>
<comment type="cofactor">
    <cofactor evidence="12">
        <name>Zn(2+)</name>
        <dbReference type="ChEBI" id="CHEBI:29105"/>
    </cofactor>
</comment>
<evidence type="ECO:0000256" key="11">
    <source>
        <dbReference type="ARBA" id="ARBA00048359"/>
    </source>
</evidence>
<gene>
    <name evidence="12 15" type="primary">ileS</name>
    <name evidence="15" type="ORF">DMENIID0002_10840</name>
</gene>
<dbReference type="CDD" id="cd00818">
    <property type="entry name" value="IleRS_core"/>
    <property type="match status" value="1"/>
</dbReference>
<dbReference type="InterPro" id="IPR009080">
    <property type="entry name" value="tRNAsynth_Ia_anticodon-bd"/>
</dbReference>
<dbReference type="EC" id="6.1.1.5" evidence="12"/>
<evidence type="ECO:0000256" key="6">
    <source>
        <dbReference type="ARBA" id="ARBA00022833"/>
    </source>
</evidence>
<keyword evidence="7 12" id="KW-0067">ATP-binding</keyword>
<dbReference type="InterPro" id="IPR002301">
    <property type="entry name" value="Ile-tRNA-ligase"/>
</dbReference>
<comment type="subunit">
    <text evidence="12">Monomer.</text>
</comment>
<dbReference type="SUPFAM" id="SSF47323">
    <property type="entry name" value="Anticodon-binding domain of a subclass of class I aminoacyl-tRNA synthetases"/>
    <property type="match status" value="1"/>
</dbReference>
<organism evidence="15">
    <name type="scientific">Candidatus Tisiphia endosymbiont of Sergentomyia squamirostris</name>
    <dbReference type="NCBI Taxonomy" id="3113639"/>
    <lineage>
        <taxon>Bacteria</taxon>
        <taxon>Pseudomonadati</taxon>
        <taxon>Pseudomonadota</taxon>
        <taxon>Alphaproteobacteria</taxon>
        <taxon>Rickettsiales</taxon>
        <taxon>Rickettsiaceae</taxon>
        <taxon>Rickettsieae</taxon>
        <taxon>Candidatus Tisiphia</taxon>
    </lineage>
</organism>
<dbReference type="NCBIfam" id="TIGR00392">
    <property type="entry name" value="ileS"/>
    <property type="match status" value="1"/>
</dbReference>
<dbReference type="PANTHER" id="PTHR42780">
    <property type="entry name" value="SOLEUCYL-TRNA SYNTHETASE"/>
    <property type="match status" value="1"/>
</dbReference>
<dbReference type="PRINTS" id="PR00984">
    <property type="entry name" value="TRNASYNTHILE"/>
</dbReference>
<evidence type="ECO:0000256" key="3">
    <source>
        <dbReference type="ARBA" id="ARBA00022598"/>
    </source>
</evidence>
<dbReference type="InterPro" id="IPR001412">
    <property type="entry name" value="aa-tRNA-synth_I_CS"/>
</dbReference>
<feature type="binding site" evidence="12">
    <location>
        <position position="621"/>
    </location>
    <ligand>
        <name>ATP</name>
        <dbReference type="ChEBI" id="CHEBI:30616"/>
    </ligand>
</feature>
<proteinExistence type="inferred from homology"/>
<evidence type="ECO:0000313" key="15">
    <source>
        <dbReference type="EMBL" id="BFD46438.1"/>
    </source>
</evidence>
<dbReference type="InterPro" id="IPR023586">
    <property type="entry name" value="Ile-tRNA-ligase_type2"/>
</dbReference>
<dbReference type="InterPro" id="IPR033709">
    <property type="entry name" value="Anticodon_Ile_ABEc"/>
</dbReference>
<dbReference type="PROSITE" id="PS00178">
    <property type="entry name" value="AA_TRNA_LIGASE_I"/>
    <property type="match status" value="1"/>
</dbReference>
<keyword evidence="2 12" id="KW-0963">Cytoplasm</keyword>
<comment type="domain">
    <text evidence="12">IleRS has two distinct active sites: one for aminoacylation and one for editing. The misactivated valine is translocated from the active site to the editing site, which sterically excludes the correctly activated isoleucine. The single editing site contains two valyl binding pockets, one specific for each substrate (Val-AMP or Val-tRNA(Ile)).</text>
</comment>
<evidence type="ECO:0000256" key="10">
    <source>
        <dbReference type="ARBA" id="ARBA00025217"/>
    </source>
</evidence>
<dbReference type="Pfam" id="PF00133">
    <property type="entry name" value="tRNA-synt_1"/>
    <property type="match status" value="1"/>
</dbReference>
<keyword evidence="3 12" id="KW-0436">Ligase</keyword>
<feature type="domain" description="Methionyl/Valyl/Leucyl/Isoleucyl-tRNA synthetase anticodon-binding" evidence="14">
    <location>
        <begin position="705"/>
        <end position="853"/>
    </location>
</feature>
<keyword evidence="8 12" id="KW-0648">Protein biosynthesis</keyword>
<dbReference type="SUPFAM" id="SSF52374">
    <property type="entry name" value="Nucleotidylyl transferase"/>
    <property type="match status" value="1"/>
</dbReference>
<evidence type="ECO:0000256" key="9">
    <source>
        <dbReference type="ARBA" id="ARBA00023146"/>
    </source>
</evidence>
<dbReference type="GO" id="GO:0004822">
    <property type="term" value="F:isoleucine-tRNA ligase activity"/>
    <property type="evidence" value="ECO:0007669"/>
    <property type="project" value="UniProtKB-UniRule"/>
</dbReference>
<dbReference type="Pfam" id="PF08264">
    <property type="entry name" value="Anticodon_1"/>
    <property type="match status" value="1"/>
</dbReference>
<dbReference type="Gene3D" id="1.10.730.10">
    <property type="entry name" value="Isoleucyl-tRNA Synthetase, Domain 1"/>
    <property type="match status" value="1"/>
</dbReference>
<comment type="subcellular location">
    <subcellularLocation>
        <location evidence="12">Cytoplasm</location>
    </subcellularLocation>
</comment>
<protein>
    <recommendedName>
        <fullName evidence="12">Isoleucine--tRNA ligase</fullName>
        <ecNumber evidence="12">6.1.1.5</ecNumber>
    </recommendedName>
    <alternativeName>
        <fullName evidence="12">Isoleucyl-tRNA synthetase</fullName>
        <shortName evidence="12">IleRS</shortName>
    </alternativeName>
</protein>
<dbReference type="SUPFAM" id="SSF50677">
    <property type="entry name" value="ValRS/IleRS/LeuRS editing domain"/>
    <property type="match status" value="1"/>
</dbReference>